<comment type="caution">
    <text evidence="1">The sequence shown here is derived from an EMBL/GenBank/DDBJ whole genome shotgun (WGS) entry which is preliminary data.</text>
</comment>
<proteinExistence type="predicted"/>
<name>A0ACC1BCE8_9ROSI</name>
<gene>
    <name evidence="1" type="ORF">Patl1_27260</name>
</gene>
<evidence type="ECO:0000313" key="1">
    <source>
        <dbReference type="EMBL" id="KAJ0096526.1"/>
    </source>
</evidence>
<reference evidence="2" key="1">
    <citation type="journal article" date="2023" name="G3 (Bethesda)">
        <title>Genome assembly and association tests identify interacting loci associated with vigor, precocity, and sex in interspecific pistachio rootstocks.</title>
        <authorList>
            <person name="Palmer W."/>
            <person name="Jacygrad E."/>
            <person name="Sagayaradj S."/>
            <person name="Cavanaugh K."/>
            <person name="Han R."/>
            <person name="Bertier L."/>
            <person name="Beede B."/>
            <person name="Kafkas S."/>
            <person name="Golino D."/>
            <person name="Preece J."/>
            <person name="Michelmore R."/>
        </authorList>
    </citation>
    <scope>NUCLEOTIDE SEQUENCE [LARGE SCALE GENOMIC DNA]</scope>
</reference>
<keyword evidence="2" id="KW-1185">Reference proteome</keyword>
<protein>
    <submittedName>
        <fullName evidence="1">Uncharacterized protein</fullName>
    </submittedName>
</protein>
<dbReference type="EMBL" id="CM047901">
    <property type="protein sequence ID" value="KAJ0096526.1"/>
    <property type="molecule type" value="Genomic_DNA"/>
</dbReference>
<sequence>MQSRDVFNKFKDSNGNFKASLVGNIRGVLSLYEATHLRVHGETILDEALVFTTTHLEPIATELSTPLAAQHFPIFRWDISAIDQLPDYMQITYATLLDVYNEIETEMTSKGQLYPPSLCKRSGEFYFSPLICMKTLVRNYFIEAKWCHENYVPTMDEYMSVALVTSAYQMLATTSFVGMGDVATIEAFECLNKREAMLPSGVECFMKQYDATEEEANNELQKQVTDAWKDVNEELLRPIALANATPCTNS</sequence>
<accession>A0ACC1BCE8</accession>
<organism evidence="1 2">
    <name type="scientific">Pistacia atlantica</name>
    <dbReference type="NCBI Taxonomy" id="434234"/>
    <lineage>
        <taxon>Eukaryota</taxon>
        <taxon>Viridiplantae</taxon>
        <taxon>Streptophyta</taxon>
        <taxon>Embryophyta</taxon>
        <taxon>Tracheophyta</taxon>
        <taxon>Spermatophyta</taxon>
        <taxon>Magnoliopsida</taxon>
        <taxon>eudicotyledons</taxon>
        <taxon>Gunneridae</taxon>
        <taxon>Pentapetalae</taxon>
        <taxon>rosids</taxon>
        <taxon>malvids</taxon>
        <taxon>Sapindales</taxon>
        <taxon>Anacardiaceae</taxon>
        <taxon>Pistacia</taxon>
    </lineage>
</organism>
<evidence type="ECO:0000313" key="2">
    <source>
        <dbReference type="Proteomes" id="UP001164250"/>
    </source>
</evidence>
<dbReference type="Proteomes" id="UP001164250">
    <property type="component" value="Chromosome 5"/>
</dbReference>